<keyword evidence="2" id="KW-1185">Reference proteome</keyword>
<accession>A0ABU1T1F8</accession>
<evidence type="ECO:0000313" key="1">
    <source>
        <dbReference type="EMBL" id="MDR6939219.1"/>
    </source>
</evidence>
<dbReference type="RefSeq" id="WP_309955734.1">
    <property type="nucleotide sequence ID" value="NZ_JAVDUJ010000001.1"/>
</dbReference>
<name>A0ABU1T1F8_9ACTO</name>
<comment type="caution">
    <text evidence="1">The sequence shown here is derived from an EMBL/GenBank/DDBJ whole genome shotgun (WGS) entry which is preliminary data.</text>
</comment>
<dbReference type="Gene3D" id="6.10.180.30">
    <property type="match status" value="1"/>
</dbReference>
<sequence length="110" mass="11939">MKIPNTNLLSKATVKDPIIDSTASHASKASTTDYASEQQTKFTIRLSKDLMGRIRSAYLAQYKPGAKAQSLSAWAAGILESTVEEIENAHNNGTRFESLPAGHVPRLPLI</sequence>
<dbReference type="Proteomes" id="UP001266099">
    <property type="component" value="Unassembled WGS sequence"/>
</dbReference>
<protein>
    <recommendedName>
        <fullName evidence="3">Centromere-binding protein ParB C-terminal domain-containing protein</fullName>
    </recommendedName>
</protein>
<dbReference type="EMBL" id="JAVDUJ010000001">
    <property type="protein sequence ID" value="MDR6939219.1"/>
    <property type="molecule type" value="Genomic_DNA"/>
</dbReference>
<gene>
    <name evidence="1" type="ORF">J2S36_000762</name>
</gene>
<organism evidence="1 2">
    <name type="scientific">Arcanobacterium hippocoleae</name>
    <dbReference type="NCBI Taxonomy" id="149017"/>
    <lineage>
        <taxon>Bacteria</taxon>
        <taxon>Bacillati</taxon>
        <taxon>Actinomycetota</taxon>
        <taxon>Actinomycetes</taxon>
        <taxon>Actinomycetales</taxon>
        <taxon>Actinomycetaceae</taxon>
        <taxon>Arcanobacterium</taxon>
    </lineage>
</organism>
<evidence type="ECO:0000313" key="2">
    <source>
        <dbReference type="Proteomes" id="UP001266099"/>
    </source>
</evidence>
<evidence type="ECO:0008006" key="3">
    <source>
        <dbReference type="Google" id="ProtNLM"/>
    </source>
</evidence>
<reference evidence="1 2" key="1">
    <citation type="submission" date="2023-07" db="EMBL/GenBank/DDBJ databases">
        <title>Sequencing the genomes of 1000 actinobacteria strains.</title>
        <authorList>
            <person name="Klenk H.-P."/>
        </authorList>
    </citation>
    <scope>NUCLEOTIDE SEQUENCE [LARGE SCALE GENOMIC DNA]</scope>
    <source>
        <strain evidence="1 2">DSM 15539</strain>
    </source>
</reference>
<proteinExistence type="predicted"/>